<dbReference type="KEGG" id="vg:19738265"/>
<sequence length="210" mass="23755">MDTKNFVLACTVITITIIVQYPPLYQSYKLVSGYGKNINLTCTLPREKHADKLNISGGGNSFSDAIINITNAGPEVPCYCGDPDKEYKVLLTNVSESYEGKYRCRFSLNGTTTHRENIDLRVIPRVYMYTYSDINNNTYYVCNRTKSIEERNVKLYAKLGSVQVNDKTKGISYNSTKMEFILGVGNKTDRVICGISYNGRTEERVMNTLQ</sequence>
<keyword evidence="1" id="KW-1133">Transmembrane helix</keyword>
<name>A0A068EF99_9POXV</name>
<evidence type="ECO:0000256" key="1">
    <source>
        <dbReference type="SAM" id="Phobius"/>
    </source>
</evidence>
<gene>
    <name evidence="2" type="ORF">pepv_258</name>
</gene>
<accession>A0A068EF99</accession>
<proteinExistence type="predicted"/>
<dbReference type="EMBL" id="KJ859677">
    <property type="protein sequence ID" value="AID46974.1"/>
    <property type="molecule type" value="Genomic_DNA"/>
</dbReference>
<evidence type="ECO:0000313" key="2">
    <source>
        <dbReference type="EMBL" id="AID46974.1"/>
    </source>
</evidence>
<feature type="transmembrane region" description="Helical" evidence="1">
    <location>
        <begin position="6"/>
        <end position="24"/>
    </location>
</feature>
<organism evidence="2 3">
    <name type="scientific">Penguinpox virus</name>
    <dbReference type="NCBI Taxonomy" id="648998"/>
    <lineage>
        <taxon>Viruses</taxon>
        <taxon>Varidnaviria</taxon>
        <taxon>Bamfordvirae</taxon>
        <taxon>Nucleocytoviricota</taxon>
        <taxon>Pokkesviricetes</taxon>
        <taxon>Chitovirales</taxon>
        <taxon>Poxviridae</taxon>
        <taxon>Chordopoxvirinae</taxon>
        <taxon>Avipoxvirus</taxon>
        <taxon>Avipoxvirus penguinpox</taxon>
    </lineage>
</organism>
<keyword evidence="1" id="KW-0472">Membrane</keyword>
<keyword evidence="1" id="KW-0812">Transmembrane</keyword>
<evidence type="ECO:0000313" key="3">
    <source>
        <dbReference type="Proteomes" id="UP000140838"/>
    </source>
</evidence>
<dbReference type="GeneID" id="19738265"/>
<dbReference type="Proteomes" id="UP000140838">
    <property type="component" value="Genome"/>
</dbReference>
<reference evidence="2 3" key="1">
    <citation type="journal article" date="2014" name="BMC Genomics">
        <title>The complete genome sequences of poxviruses isolated from a penguin and a pigeon in South Africa and comparison to other sequenced avipoxviruses.</title>
        <authorList>
            <person name="Offerman K."/>
            <person name="Carulei O."/>
            <person name="van der Walt A.P."/>
            <person name="Douglass N."/>
            <person name="Williamson A.L."/>
        </authorList>
    </citation>
    <scope>NUCLEOTIDE SEQUENCE [LARGE SCALE GENOMIC DNA]</scope>
    <source>
        <strain evidence="2">PSan92</strain>
    </source>
</reference>
<dbReference type="RefSeq" id="YP_009046232.1">
    <property type="nucleotide sequence ID" value="NC_024446.1"/>
</dbReference>
<protein>
    <submittedName>
        <fullName evidence="2">Ig domain protein</fullName>
    </submittedName>
</protein>
<keyword evidence="3" id="KW-1185">Reference proteome</keyword>